<evidence type="ECO:0000313" key="2">
    <source>
        <dbReference type="Proteomes" id="UP000054166"/>
    </source>
</evidence>
<dbReference type="Proteomes" id="UP000054166">
    <property type="component" value="Unassembled WGS sequence"/>
</dbReference>
<sequence>MSNQSGHATDSCLCNTKMKFNMMGLVPGLRANEFVFDPMLLSERDLGDGDNNFFPSHFAPTKTPNKRESVKKIKGCKRRNNKENQHEIDKATNSAVEVDEVLAAGRPWLDADKTKLFTWLFGAEGDANFETHKKDPARIYKKMILILYTGCKSALNNNATAATVKGQITRAIKAYDMIIAFEKFTGGGGGGDGDLNSDGDDSDNNVIAGFESHLKGACSAGHAVGGLTAKVINQWYKLGWYDLFNDRLGKSLKITHEVACHSASAVSLDEIKGLSSDIEAPSAPPSSKKVKLPASHTVTEPKHKAATKFHTDTAASLSSLGEFLKQKAVMDDKRFMLVQEKATRNHKRDEQKRVQDERQDCPEMAKVVLSMDGASDETKAAANNYLLNLFTI</sequence>
<reference evidence="1 2" key="1">
    <citation type="submission" date="2014-04" db="EMBL/GenBank/DDBJ databases">
        <authorList>
            <consortium name="DOE Joint Genome Institute"/>
            <person name="Kuo A."/>
            <person name="Tarkka M."/>
            <person name="Buscot F."/>
            <person name="Kohler A."/>
            <person name="Nagy L.G."/>
            <person name="Floudas D."/>
            <person name="Copeland A."/>
            <person name="Barry K.W."/>
            <person name="Cichocki N."/>
            <person name="Veneault-Fourrey C."/>
            <person name="LaButti K."/>
            <person name="Lindquist E.A."/>
            <person name="Lipzen A."/>
            <person name="Lundell T."/>
            <person name="Morin E."/>
            <person name="Murat C."/>
            <person name="Sun H."/>
            <person name="Tunlid A."/>
            <person name="Henrissat B."/>
            <person name="Grigoriev I.V."/>
            <person name="Hibbett D.S."/>
            <person name="Martin F."/>
            <person name="Nordberg H.P."/>
            <person name="Cantor M.N."/>
            <person name="Hua S.X."/>
        </authorList>
    </citation>
    <scope>NUCLEOTIDE SEQUENCE [LARGE SCALE GENOMIC DNA]</scope>
    <source>
        <strain evidence="1 2">F 1598</strain>
    </source>
</reference>
<proteinExistence type="predicted"/>
<dbReference type="AlphaFoldDB" id="A0A0C3FDV6"/>
<dbReference type="STRING" id="765440.A0A0C3FDV6"/>
<reference evidence="2" key="2">
    <citation type="submission" date="2015-01" db="EMBL/GenBank/DDBJ databases">
        <title>Evolutionary Origins and Diversification of the Mycorrhizal Mutualists.</title>
        <authorList>
            <consortium name="DOE Joint Genome Institute"/>
            <consortium name="Mycorrhizal Genomics Consortium"/>
            <person name="Kohler A."/>
            <person name="Kuo A."/>
            <person name="Nagy L.G."/>
            <person name="Floudas D."/>
            <person name="Copeland A."/>
            <person name="Barry K.W."/>
            <person name="Cichocki N."/>
            <person name="Veneault-Fourrey C."/>
            <person name="LaButti K."/>
            <person name="Lindquist E.A."/>
            <person name="Lipzen A."/>
            <person name="Lundell T."/>
            <person name="Morin E."/>
            <person name="Murat C."/>
            <person name="Riley R."/>
            <person name="Ohm R."/>
            <person name="Sun H."/>
            <person name="Tunlid A."/>
            <person name="Henrissat B."/>
            <person name="Grigoriev I.V."/>
            <person name="Hibbett D.S."/>
            <person name="Martin F."/>
        </authorList>
    </citation>
    <scope>NUCLEOTIDE SEQUENCE [LARGE SCALE GENOMIC DNA]</scope>
    <source>
        <strain evidence="2">F 1598</strain>
    </source>
</reference>
<name>A0A0C3FDV6_PILCF</name>
<dbReference type="InParanoid" id="A0A0C3FDV6"/>
<dbReference type="OrthoDB" id="2685034at2759"/>
<dbReference type="HOGENOM" id="CLU_704203_0_0_1"/>
<organism evidence="1 2">
    <name type="scientific">Piloderma croceum (strain F 1598)</name>
    <dbReference type="NCBI Taxonomy" id="765440"/>
    <lineage>
        <taxon>Eukaryota</taxon>
        <taxon>Fungi</taxon>
        <taxon>Dikarya</taxon>
        <taxon>Basidiomycota</taxon>
        <taxon>Agaricomycotina</taxon>
        <taxon>Agaricomycetes</taxon>
        <taxon>Agaricomycetidae</taxon>
        <taxon>Atheliales</taxon>
        <taxon>Atheliaceae</taxon>
        <taxon>Piloderma</taxon>
    </lineage>
</organism>
<evidence type="ECO:0000313" key="1">
    <source>
        <dbReference type="EMBL" id="KIM78054.1"/>
    </source>
</evidence>
<protein>
    <submittedName>
        <fullName evidence="1">Uncharacterized protein</fullName>
    </submittedName>
</protein>
<dbReference type="EMBL" id="KN833019">
    <property type="protein sequence ID" value="KIM78054.1"/>
    <property type="molecule type" value="Genomic_DNA"/>
</dbReference>
<gene>
    <name evidence="1" type="ORF">PILCRDRAFT_90815</name>
</gene>
<accession>A0A0C3FDV6</accession>
<keyword evidence="2" id="KW-1185">Reference proteome</keyword>